<dbReference type="Pfam" id="PF13609">
    <property type="entry name" value="Porin_4"/>
    <property type="match status" value="1"/>
</dbReference>
<dbReference type="GO" id="GO:0015288">
    <property type="term" value="F:porin activity"/>
    <property type="evidence" value="ECO:0007669"/>
    <property type="project" value="InterPro"/>
</dbReference>
<dbReference type="EMBL" id="CP090569">
    <property type="protein sequence ID" value="USF88400.1"/>
    <property type="molecule type" value="Genomic_DNA"/>
</dbReference>
<evidence type="ECO:0000313" key="3">
    <source>
        <dbReference type="Proteomes" id="UP001056649"/>
    </source>
</evidence>
<evidence type="ECO:0000313" key="2">
    <source>
        <dbReference type="EMBL" id="USF88400.1"/>
    </source>
</evidence>
<proteinExistence type="predicted"/>
<organism evidence="2 3">
    <name type="scientific">Candidatus Endoriftia persephonae</name>
    <dbReference type="NCBI Taxonomy" id="393765"/>
    <lineage>
        <taxon>Bacteria</taxon>
        <taxon>Pseudomonadati</taxon>
        <taxon>Pseudomonadota</taxon>
        <taxon>Gammaproteobacteria</taxon>
        <taxon>Chromatiales</taxon>
        <taxon>Sedimenticolaceae</taxon>
        <taxon>Candidatus Endoriftia</taxon>
    </lineage>
</organism>
<evidence type="ECO:0000259" key="1">
    <source>
        <dbReference type="Pfam" id="PF13609"/>
    </source>
</evidence>
<gene>
    <name evidence="2" type="ORF">L0Y14_03950</name>
</gene>
<accession>A0A9J7A0Q6</accession>
<dbReference type="GO" id="GO:0016020">
    <property type="term" value="C:membrane"/>
    <property type="evidence" value="ECO:0007669"/>
    <property type="project" value="InterPro"/>
</dbReference>
<protein>
    <recommendedName>
        <fullName evidence="1">Porin domain-containing protein</fullName>
    </recommendedName>
</protein>
<dbReference type="KEGG" id="eps:L0Y14_03950"/>
<dbReference type="Proteomes" id="UP001056649">
    <property type="component" value="Chromosome"/>
</dbReference>
<sequence>MKKSAQIFASEKTKSTQATAVALVIGTLGLGVWTESQAVPAFARQTGMACNSCHFQGSYPALNQFGRSFKAAGYTQSGAQELVEDDNLSLPAVLNASLITKFRYQKTNGDNARLIESGATIEGKEGAYATNVGELQLPDEAALFLGGRVSENIGFLTELSLHGTEGSNFLSFKMPFNFKAGEDTDLLVVPFITDALGAGFGLELLNTGALRSQRVGEDRKSLMAQQYLGLGYGAAEGITFAAVKESGFLNVTFWSPDWSNFSPEGLATYVRGALTPQLGDWDSGLGFQYYFGKSKNDTGGNIIEEKDIKGWSIDGQLQGEFLGKPLGAYAAYGSVPSNSHFNASANRKTAWSIHGQYGVIPNKATIILGYRHADTGADTDNAVTIGGTYNFAQNVQLQLNHVLRSGSKYDTPQDAGDQQTTLMLFSGF</sequence>
<dbReference type="RefSeq" id="WP_251859254.1">
    <property type="nucleotide sequence ID" value="NZ_CP090569.1"/>
</dbReference>
<keyword evidence="3" id="KW-1185">Reference proteome</keyword>
<feature type="domain" description="Porin" evidence="1">
    <location>
        <begin position="252"/>
        <end position="399"/>
    </location>
</feature>
<dbReference type="InterPro" id="IPR033900">
    <property type="entry name" value="Gram_neg_porin_domain"/>
</dbReference>
<reference evidence="2" key="1">
    <citation type="journal article" date="2022" name="Mol. Ecol. Resour.">
        <title>The complete and closed genome of the facultative generalist Candidatus Endoriftia persephone from deep-sea hydrothermal vents.</title>
        <authorList>
            <person name="de Oliveira A.L."/>
            <person name="Srivastava A."/>
            <person name="Espada-Hinojosa S."/>
            <person name="Bright M."/>
        </authorList>
    </citation>
    <scope>NUCLEOTIDE SEQUENCE</scope>
    <source>
        <strain evidence="2">Tica-EPR-9o50.N</strain>
    </source>
</reference>
<dbReference type="SUPFAM" id="SSF56935">
    <property type="entry name" value="Porins"/>
    <property type="match status" value="1"/>
</dbReference>
<dbReference type="AlphaFoldDB" id="A0A9J7A0Q6"/>
<name>A0A9J7A0Q6_9GAMM</name>